<protein>
    <submittedName>
        <fullName evidence="2">Uncharacterized protein</fullName>
    </submittedName>
</protein>
<feature type="compositionally biased region" description="Low complexity" evidence="1">
    <location>
        <begin position="148"/>
        <end position="159"/>
    </location>
</feature>
<evidence type="ECO:0000313" key="2">
    <source>
        <dbReference type="EMBL" id="CAB4291789.1"/>
    </source>
</evidence>
<sequence>MKEVQNSFLDQRPDHHHDHQDHVFLGAEGSDLTMCTEILGSESGDFMVAETLWTAMADEDVRSGISSSSSSSSSALKLRTTSSMLRKQRLMKNLAPMLPLLSTLDMYGRPRFTLERKTRMMSEGRLLISIDKEQRPRAVPPNGKRRSTSSSISKKLVLSYNSDSDEEEAEEEEDDDDREDSEKKREDFAVAERDQRLMMRRRDFPPLLFTLNGNGRPRFAMKKVRSDGRLLIFVENN</sequence>
<dbReference type="EMBL" id="CAEKKB010000008">
    <property type="protein sequence ID" value="CAB4322104.1"/>
    <property type="molecule type" value="Genomic_DNA"/>
</dbReference>
<dbReference type="PANTHER" id="PTHR33155:SF75">
    <property type="entry name" value="OS02G0750800 PROTEIN"/>
    <property type="match status" value="1"/>
</dbReference>
<evidence type="ECO:0000313" key="5">
    <source>
        <dbReference type="Proteomes" id="UP000507245"/>
    </source>
</evidence>
<organism evidence="2 4">
    <name type="scientific">Prunus armeniaca</name>
    <name type="common">Apricot</name>
    <name type="synonym">Armeniaca vulgaris</name>
    <dbReference type="NCBI Taxonomy" id="36596"/>
    <lineage>
        <taxon>Eukaryota</taxon>
        <taxon>Viridiplantae</taxon>
        <taxon>Streptophyta</taxon>
        <taxon>Embryophyta</taxon>
        <taxon>Tracheophyta</taxon>
        <taxon>Spermatophyta</taxon>
        <taxon>Magnoliopsida</taxon>
        <taxon>eudicotyledons</taxon>
        <taxon>Gunneridae</taxon>
        <taxon>Pentapetalae</taxon>
        <taxon>rosids</taxon>
        <taxon>fabids</taxon>
        <taxon>Rosales</taxon>
        <taxon>Rosaceae</taxon>
        <taxon>Amygdaloideae</taxon>
        <taxon>Amygdaleae</taxon>
        <taxon>Prunus</taxon>
    </lineage>
</organism>
<reference evidence="2 4" key="2">
    <citation type="submission" date="2020-05" db="EMBL/GenBank/DDBJ databases">
        <authorList>
            <person name="Campoy J."/>
            <person name="Schneeberger K."/>
            <person name="Spophaly S."/>
        </authorList>
    </citation>
    <scope>NUCLEOTIDE SEQUENCE [LARGE SCALE GENOMIC DNA]</scope>
    <source>
        <strain evidence="2">PruArmRojPasFocal</strain>
    </source>
</reference>
<proteinExistence type="predicted"/>
<accession>A0A6J5VR79</accession>
<dbReference type="InterPro" id="IPR021410">
    <property type="entry name" value="FAF"/>
</dbReference>
<dbReference type="OrthoDB" id="1171652at2759"/>
<dbReference type="Proteomes" id="UP000507245">
    <property type="component" value="Unassembled WGS sequence"/>
</dbReference>
<reference evidence="5" key="1">
    <citation type="journal article" date="2020" name="Genome Biol.">
        <title>Gamete binning: chromosome-level and haplotype-resolved genome assembly enabled by high-throughput single-cell sequencing of gamete genomes.</title>
        <authorList>
            <person name="Campoy J.A."/>
            <person name="Sun H."/>
            <person name="Goel M."/>
            <person name="Jiao W.-B."/>
            <person name="Folz-Donahue K."/>
            <person name="Wang N."/>
            <person name="Rubio M."/>
            <person name="Liu C."/>
            <person name="Kukat C."/>
            <person name="Ruiz D."/>
            <person name="Huettel B."/>
            <person name="Schneeberger K."/>
        </authorList>
    </citation>
    <scope>NUCLEOTIDE SEQUENCE [LARGE SCALE GENOMIC DNA]</scope>
    <source>
        <strain evidence="5">cv. Rojo Pasion</strain>
    </source>
</reference>
<feature type="compositionally biased region" description="Basic and acidic residues" evidence="1">
    <location>
        <begin position="180"/>
        <end position="190"/>
    </location>
</feature>
<dbReference type="EMBL" id="CAEKDK010000008">
    <property type="protein sequence ID" value="CAB4291789.1"/>
    <property type="molecule type" value="Genomic_DNA"/>
</dbReference>
<name>A0A6J5VR79_PRUAR</name>
<dbReference type="AlphaFoldDB" id="A0A6J5VR79"/>
<evidence type="ECO:0000313" key="3">
    <source>
        <dbReference type="EMBL" id="CAB4322104.1"/>
    </source>
</evidence>
<feature type="compositionally biased region" description="Acidic residues" evidence="1">
    <location>
        <begin position="163"/>
        <end position="179"/>
    </location>
</feature>
<keyword evidence="5" id="KW-1185">Reference proteome</keyword>
<dbReference type="Proteomes" id="UP000507222">
    <property type="component" value="Unassembled WGS sequence"/>
</dbReference>
<dbReference type="PANTHER" id="PTHR33155">
    <property type="entry name" value="FANTASTIC FOUR-LIKE PROTEIN (DUF3049)"/>
    <property type="match status" value="1"/>
</dbReference>
<gene>
    <name evidence="2" type="ORF">CURHAP_LOCUS52168</name>
    <name evidence="3" type="ORF">ORAREDHAP_LOCUS51412</name>
</gene>
<feature type="region of interest" description="Disordered" evidence="1">
    <location>
        <begin position="126"/>
        <end position="190"/>
    </location>
</feature>
<evidence type="ECO:0000313" key="4">
    <source>
        <dbReference type="Proteomes" id="UP000507222"/>
    </source>
</evidence>
<evidence type="ECO:0000256" key="1">
    <source>
        <dbReference type="SAM" id="MobiDB-lite"/>
    </source>
</evidence>